<dbReference type="InterPro" id="IPR014183">
    <property type="entry name" value="ADH_3"/>
</dbReference>
<keyword evidence="8" id="KW-0520">NAD</keyword>
<organism evidence="18 19">
    <name type="scientific">Dissostichus mawsoni</name>
    <name type="common">Antarctic cod</name>
    <dbReference type="NCBI Taxonomy" id="36200"/>
    <lineage>
        <taxon>Eukaryota</taxon>
        <taxon>Metazoa</taxon>
        <taxon>Chordata</taxon>
        <taxon>Craniata</taxon>
        <taxon>Vertebrata</taxon>
        <taxon>Euteleostomi</taxon>
        <taxon>Actinopterygii</taxon>
        <taxon>Neopterygii</taxon>
        <taxon>Teleostei</taxon>
        <taxon>Neoteleostei</taxon>
        <taxon>Acanthomorphata</taxon>
        <taxon>Eupercaria</taxon>
        <taxon>Perciformes</taxon>
        <taxon>Notothenioidei</taxon>
        <taxon>Nototheniidae</taxon>
        <taxon>Dissostichus</taxon>
    </lineage>
</organism>
<feature type="region of interest" description="Disordered" evidence="15">
    <location>
        <begin position="224"/>
        <end position="251"/>
    </location>
</feature>
<comment type="caution">
    <text evidence="18">The sequence shown here is derived from an EMBL/GenBank/DDBJ whole genome shotgun (WGS) entry which is preliminary data.</text>
</comment>
<feature type="domain" description="Alcohol dehydrogenase-like N-terminal" evidence="17">
    <location>
        <begin position="431"/>
        <end position="551"/>
    </location>
</feature>
<evidence type="ECO:0000256" key="11">
    <source>
        <dbReference type="ARBA" id="ARBA00048110"/>
    </source>
</evidence>
<comment type="catalytic activity">
    <reaction evidence="13">
        <text>a primary alcohol + NAD(+) = an aldehyde + NADH + H(+)</text>
        <dbReference type="Rhea" id="RHEA:10736"/>
        <dbReference type="ChEBI" id="CHEBI:15378"/>
        <dbReference type="ChEBI" id="CHEBI:15734"/>
        <dbReference type="ChEBI" id="CHEBI:17478"/>
        <dbReference type="ChEBI" id="CHEBI:57540"/>
        <dbReference type="ChEBI" id="CHEBI:57945"/>
        <dbReference type="EC" id="1.1.1.1"/>
    </reaction>
</comment>
<evidence type="ECO:0000256" key="14">
    <source>
        <dbReference type="SAM" id="Coils"/>
    </source>
</evidence>
<evidence type="ECO:0000256" key="4">
    <source>
        <dbReference type="ARBA" id="ARBA00013190"/>
    </source>
</evidence>
<dbReference type="InterPro" id="IPR036291">
    <property type="entry name" value="NAD(P)-bd_dom_sf"/>
</dbReference>
<dbReference type="PANTHER" id="PTHR43880:SF21">
    <property type="entry name" value="S-(HYDROXYMETHYL)GLUTATHIONE DEHYDROGENASE"/>
    <property type="match status" value="1"/>
</dbReference>
<comment type="catalytic activity">
    <reaction evidence="11">
        <text>S-(hydroxymethyl)glutathione + NAD(+) = S-formylglutathione + NADH + H(+)</text>
        <dbReference type="Rhea" id="RHEA:19985"/>
        <dbReference type="ChEBI" id="CHEBI:15378"/>
        <dbReference type="ChEBI" id="CHEBI:57540"/>
        <dbReference type="ChEBI" id="CHEBI:57688"/>
        <dbReference type="ChEBI" id="CHEBI:57945"/>
        <dbReference type="ChEBI" id="CHEBI:58758"/>
        <dbReference type="EC" id="1.1.1.284"/>
    </reaction>
</comment>
<evidence type="ECO:0000259" key="16">
    <source>
        <dbReference type="Pfam" id="PF00107"/>
    </source>
</evidence>
<dbReference type="GO" id="GO:0004022">
    <property type="term" value="F:alcohol dehydrogenase (NAD+) activity"/>
    <property type="evidence" value="ECO:0007669"/>
    <property type="project" value="UniProtKB-EC"/>
</dbReference>
<dbReference type="Pfam" id="PF08240">
    <property type="entry name" value="ADH_N"/>
    <property type="match status" value="1"/>
</dbReference>
<dbReference type="EMBL" id="JAAKFY010000022">
    <property type="protein sequence ID" value="KAF3838732.1"/>
    <property type="molecule type" value="Genomic_DNA"/>
</dbReference>
<dbReference type="FunFam" id="3.90.180.10:FF:000001">
    <property type="entry name" value="S-(hydroxymethyl)glutathione dehydrogenase"/>
    <property type="match status" value="1"/>
</dbReference>
<feature type="coiled-coil region" evidence="14">
    <location>
        <begin position="141"/>
        <end position="175"/>
    </location>
</feature>
<dbReference type="InterPro" id="IPR013149">
    <property type="entry name" value="ADH-like_C"/>
</dbReference>
<comment type="catalytic activity">
    <reaction evidence="10">
        <text>S-(hydroxymethyl)glutathione + NADP(+) = S-formylglutathione + NADPH + H(+)</text>
        <dbReference type="Rhea" id="RHEA:19981"/>
        <dbReference type="ChEBI" id="CHEBI:15378"/>
        <dbReference type="ChEBI" id="CHEBI:57688"/>
        <dbReference type="ChEBI" id="CHEBI:57783"/>
        <dbReference type="ChEBI" id="CHEBI:58349"/>
        <dbReference type="ChEBI" id="CHEBI:58758"/>
        <dbReference type="EC" id="1.1.1.284"/>
    </reaction>
</comment>
<name>A0A7J5XNP2_DISMA</name>
<dbReference type="Pfam" id="PF00107">
    <property type="entry name" value="ADH_zinc_N"/>
    <property type="match status" value="1"/>
</dbReference>
<dbReference type="PANTHER" id="PTHR43880">
    <property type="entry name" value="ALCOHOL DEHYDROGENASE"/>
    <property type="match status" value="1"/>
</dbReference>
<dbReference type="GO" id="GO:0051903">
    <property type="term" value="F:S-(hydroxymethyl)glutathione dehydrogenase [NAD(P)+] activity"/>
    <property type="evidence" value="ECO:0007669"/>
    <property type="project" value="UniProtKB-EC"/>
</dbReference>
<dbReference type="GO" id="GO:0005829">
    <property type="term" value="C:cytosol"/>
    <property type="evidence" value="ECO:0007669"/>
    <property type="project" value="TreeGrafter"/>
</dbReference>
<dbReference type="InterPro" id="IPR011032">
    <property type="entry name" value="GroES-like_sf"/>
</dbReference>
<evidence type="ECO:0000256" key="12">
    <source>
        <dbReference type="ARBA" id="ARBA00049164"/>
    </source>
</evidence>
<dbReference type="AlphaFoldDB" id="A0A7J5XNP2"/>
<feature type="domain" description="Alcohol dehydrogenase-like C-terminal" evidence="16">
    <location>
        <begin position="593"/>
        <end position="719"/>
    </location>
</feature>
<gene>
    <name evidence="18" type="ORF">F7725_010500</name>
</gene>
<comment type="similarity">
    <text evidence="2">Belongs to the zinc-containing alcohol dehydrogenase family. Class-III subfamily.</text>
</comment>
<dbReference type="FunFam" id="3.40.50.720:FF:000003">
    <property type="entry name" value="S-(hydroxymethyl)glutathione dehydrogenase"/>
    <property type="match status" value="1"/>
</dbReference>
<evidence type="ECO:0000256" key="1">
    <source>
        <dbReference type="ARBA" id="ARBA00001947"/>
    </source>
</evidence>
<comment type="catalytic activity">
    <reaction evidence="12">
        <text>a secondary alcohol + NAD(+) = a ketone + NADH + H(+)</text>
        <dbReference type="Rhea" id="RHEA:10740"/>
        <dbReference type="ChEBI" id="CHEBI:15378"/>
        <dbReference type="ChEBI" id="CHEBI:17087"/>
        <dbReference type="ChEBI" id="CHEBI:35681"/>
        <dbReference type="ChEBI" id="CHEBI:57540"/>
        <dbReference type="ChEBI" id="CHEBI:57945"/>
        <dbReference type="EC" id="1.1.1.1"/>
    </reaction>
</comment>
<evidence type="ECO:0000256" key="9">
    <source>
        <dbReference type="ARBA" id="ARBA00032767"/>
    </source>
</evidence>
<keyword evidence="14" id="KW-0175">Coiled coil</keyword>
<proteinExistence type="inferred from homology"/>
<keyword evidence="19" id="KW-1185">Reference proteome</keyword>
<dbReference type="InterPro" id="IPR013154">
    <property type="entry name" value="ADH-like_N"/>
</dbReference>
<dbReference type="NCBIfam" id="TIGR02818">
    <property type="entry name" value="adh_III_F_hyde"/>
    <property type="match status" value="1"/>
</dbReference>
<dbReference type="EC" id="1.1.1.284" evidence="3"/>
<evidence type="ECO:0000256" key="5">
    <source>
        <dbReference type="ARBA" id="ARBA00022723"/>
    </source>
</evidence>
<evidence type="ECO:0000256" key="2">
    <source>
        <dbReference type="ARBA" id="ARBA00010902"/>
    </source>
</evidence>
<evidence type="ECO:0000256" key="8">
    <source>
        <dbReference type="ARBA" id="ARBA00023027"/>
    </source>
</evidence>
<sequence>MSSPSIVCGVMISVLASEDQEVGQTHFVPGFGWSSEVGNPASSAPGTRDYPRFFGCLRTGLSSLAAHDGRQSDSSEAKHGTRGTFLNLDAHNVGVSGTTVYWEKELTPRNWYTCWPLWGHLHILNGFEEKCLSEEVVDEEAEVVEDLAEVEEVDMEEAEEEAEEVDFEEEEEVDSDVVVVVAAEVVLMTTDLQNMLLLWESLCILVKMKLCASVQQRRTKFPTSMPSLLGKQRADREDSSPGRQERRVRPEEAEGVEVEVVEVVSEVVVVEASEVDVVEASEVDVVEAFEATVVVEEASEEEEAEEDVDSEAQDDLTVMVWCHPCFVLHKQEGCVYASALAVGLRIWTLPLFVELEWIIPFFFVSFFTSFEYTFYQNAKLTPLRPRNAPPSCAEGTNMETAGKVIKCKAAVAWEAGKPLSIEEVEVAPPKAHEVRIKIFATGYAYTLSGSDPEGLFPVILGHEGAGKVESVGEGVTKDTVVPLYVPQCGECKFCKNPKTNLCQKIRVTQGQGLLPDGTSRFTCKGKQVFHFMGTSTFSEYTVVADISLAKVNDKAPMDRVCLLGCGISTGYGAALNTAKVEPGSTCAVFGLGAVGLAVIMGCKVAGATRIIGVDINPSKFEKAKEFGATEFVNPKDSSKPVQEVLVEMTDGGVDYSFECIGNVQIMRAALEACHKGWGESIIIGVAGAGQEISTRPFQLVTGRVWKGTAFGGWKSVESVPKLVDDYMNKKLKVDEFVTHTLPFEKINEGFDLMHAGKSIRTVLTF</sequence>
<keyword evidence="7" id="KW-0560">Oxidoreductase</keyword>
<evidence type="ECO:0000313" key="18">
    <source>
        <dbReference type="EMBL" id="KAF3838732.1"/>
    </source>
</evidence>
<dbReference type="Proteomes" id="UP000518266">
    <property type="component" value="Unassembled WGS sequence"/>
</dbReference>
<keyword evidence="6" id="KW-0862">Zinc</keyword>
<dbReference type="GO" id="GO:0046294">
    <property type="term" value="P:formaldehyde catabolic process"/>
    <property type="evidence" value="ECO:0007669"/>
    <property type="project" value="InterPro"/>
</dbReference>
<accession>A0A7J5XNP2</accession>
<evidence type="ECO:0000256" key="6">
    <source>
        <dbReference type="ARBA" id="ARBA00022833"/>
    </source>
</evidence>
<keyword evidence="5" id="KW-0479">Metal-binding</keyword>
<dbReference type="CDD" id="cd08300">
    <property type="entry name" value="alcohol_DH_class_III"/>
    <property type="match status" value="1"/>
</dbReference>
<evidence type="ECO:0000313" key="19">
    <source>
        <dbReference type="Proteomes" id="UP000518266"/>
    </source>
</evidence>
<feature type="compositionally biased region" description="Basic and acidic residues" evidence="15">
    <location>
        <begin position="232"/>
        <end position="251"/>
    </location>
</feature>
<dbReference type="EC" id="1.1.1.1" evidence="4"/>
<dbReference type="OrthoDB" id="417550at2759"/>
<dbReference type="Gene3D" id="3.90.180.10">
    <property type="entry name" value="Medium-chain alcohol dehydrogenases, catalytic domain"/>
    <property type="match status" value="1"/>
</dbReference>
<dbReference type="InterPro" id="IPR002328">
    <property type="entry name" value="ADH_Zn_CS"/>
</dbReference>
<dbReference type="SUPFAM" id="SSF50129">
    <property type="entry name" value="GroES-like"/>
    <property type="match status" value="2"/>
</dbReference>
<evidence type="ECO:0000256" key="3">
    <source>
        <dbReference type="ARBA" id="ARBA00012309"/>
    </source>
</evidence>
<evidence type="ECO:0000256" key="13">
    <source>
        <dbReference type="ARBA" id="ARBA00049243"/>
    </source>
</evidence>
<evidence type="ECO:0000259" key="17">
    <source>
        <dbReference type="Pfam" id="PF08240"/>
    </source>
</evidence>
<protein>
    <recommendedName>
        <fullName evidence="9">S-(hydroxymethyl)glutathione dehydrogenase</fullName>
        <ecNumber evidence="4">1.1.1.1</ecNumber>
        <ecNumber evidence="3">1.1.1.284</ecNumber>
    </recommendedName>
</protein>
<dbReference type="SUPFAM" id="SSF51735">
    <property type="entry name" value="NAD(P)-binding Rossmann-fold domains"/>
    <property type="match status" value="1"/>
</dbReference>
<evidence type="ECO:0000256" key="15">
    <source>
        <dbReference type="SAM" id="MobiDB-lite"/>
    </source>
</evidence>
<reference evidence="18 19" key="1">
    <citation type="submission" date="2020-03" db="EMBL/GenBank/DDBJ databases">
        <title>Dissostichus mawsoni Genome sequencing and assembly.</title>
        <authorList>
            <person name="Park H."/>
        </authorList>
    </citation>
    <scope>NUCLEOTIDE SEQUENCE [LARGE SCALE GENOMIC DNA]</scope>
    <source>
        <strain evidence="18">DM0001</strain>
        <tissue evidence="18">Muscle</tissue>
    </source>
</reference>
<evidence type="ECO:0000256" key="7">
    <source>
        <dbReference type="ARBA" id="ARBA00023002"/>
    </source>
</evidence>
<dbReference type="Gene3D" id="3.40.50.720">
    <property type="entry name" value="NAD(P)-binding Rossmann-like Domain"/>
    <property type="match status" value="1"/>
</dbReference>
<comment type="cofactor">
    <cofactor evidence="1">
        <name>Zn(2+)</name>
        <dbReference type="ChEBI" id="CHEBI:29105"/>
    </cofactor>
</comment>
<evidence type="ECO:0000256" key="10">
    <source>
        <dbReference type="ARBA" id="ARBA00047793"/>
    </source>
</evidence>
<dbReference type="GO" id="GO:0008270">
    <property type="term" value="F:zinc ion binding"/>
    <property type="evidence" value="ECO:0007669"/>
    <property type="project" value="InterPro"/>
</dbReference>
<dbReference type="PROSITE" id="PS00059">
    <property type="entry name" value="ADH_ZINC"/>
    <property type="match status" value="1"/>
</dbReference>